<evidence type="ECO:0000256" key="3">
    <source>
        <dbReference type="ARBA" id="ARBA00022692"/>
    </source>
</evidence>
<comment type="caution">
    <text evidence="10">The sequence shown here is derived from an EMBL/GenBank/DDBJ whole genome shotgun (WGS) entry which is preliminary data.</text>
</comment>
<dbReference type="PANTHER" id="PTHR30572:SF4">
    <property type="entry name" value="ABC TRANSPORTER PERMEASE YTRF"/>
    <property type="match status" value="1"/>
</dbReference>
<evidence type="ECO:0000256" key="8">
    <source>
        <dbReference type="SAM" id="Phobius"/>
    </source>
</evidence>
<accession>A0A2T0T298</accession>
<gene>
    <name evidence="10" type="ORF">CLV43_107358</name>
</gene>
<evidence type="ECO:0000313" key="10">
    <source>
        <dbReference type="EMBL" id="PRY39771.1"/>
    </source>
</evidence>
<proteinExistence type="inferred from homology"/>
<keyword evidence="11" id="KW-1185">Reference proteome</keyword>
<feature type="transmembrane region" description="Helical" evidence="8">
    <location>
        <begin position="391"/>
        <end position="410"/>
    </location>
</feature>
<reference evidence="10 11" key="1">
    <citation type="submission" date="2018-03" db="EMBL/GenBank/DDBJ databases">
        <title>Genomic Encyclopedia of Archaeal and Bacterial Type Strains, Phase II (KMG-II): from individual species to whole genera.</title>
        <authorList>
            <person name="Goeker M."/>
        </authorList>
    </citation>
    <scope>NUCLEOTIDE SEQUENCE [LARGE SCALE GENOMIC DNA]</scope>
    <source>
        <strain evidence="10 11">DSM 44720</strain>
    </source>
</reference>
<dbReference type="InterPro" id="IPR003838">
    <property type="entry name" value="ABC3_permease_C"/>
</dbReference>
<dbReference type="RefSeq" id="WP_106189672.1">
    <property type="nucleotide sequence ID" value="NZ_PVTF01000007.1"/>
</dbReference>
<dbReference type="GO" id="GO:0005886">
    <property type="term" value="C:plasma membrane"/>
    <property type="evidence" value="ECO:0007669"/>
    <property type="project" value="UniProtKB-SubCell"/>
</dbReference>
<evidence type="ECO:0000256" key="4">
    <source>
        <dbReference type="ARBA" id="ARBA00022989"/>
    </source>
</evidence>
<feature type="region of interest" description="Disordered" evidence="7">
    <location>
        <begin position="537"/>
        <end position="578"/>
    </location>
</feature>
<comment type="similarity">
    <text evidence="6">Belongs to the ABC-4 integral membrane protein family.</text>
</comment>
<feature type="transmembrane region" description="Helical" evidence="8">
    <location>
        <begin position="444"/>
        <end position="463"/>
    </location>
</feature>
<feature type="transmembrane region" description="Helical" evidence="8">
    <location>
        <begin position="215"/>
        <end position="242"/>
    </location>
</feature>
<organism evidence="10 11">
    <name type="scientific">Umezawaea tangerina</name>
    <dbReference type="NCBI Taxonomy" id="84725"/>
    <lineage>
        <taxon>Bacteria</taxon>
        <taxon>Bacillati</taxon>
        <taxon>Actinomycetota</taxon>
        <taxon>Actinomycetes</taxon>
        <taxon>Pseudonocardiales</taxon>
        <taxon>Pseudonocardiaceae</taxon>
        <taxon>Umezawaea</taxon>
    </lineage>
</organism>
<keyword evidence="5 8" id="KW-0472">Membrane</keyword>
<dbReference type="PANTHER" id="PTHR30572">
    <property type="entry name" value="MEMBRANE COMPONENT OF TRANSPORTER-RELATED"/>
    <property type="match status" value="1"/>
</dbReference>
<dbReference type="EMBL" id="PVTF01000007">
    <property type="protein sequence ID" value="PRY39771.1"/>
    <property type="molecule type" value="Genomic_DNA"/>
</dbReference>
<sequence>MSFTRTHLRGVLRRPTRLVLTGLAIAVAALFAMGAVVARDIAGATFLAAVTDIPAATTVVVEPDGDPVALLAEVRATSGVDEAVGRLAARTSVGGVPVTLVADPGSGPLSRVRLVDGAYPAESGGIAASSRLGLAVGTSTELGVVTGVVDAPSADGKAVYTTDVAALALVHTELTRIDVRGADAAALVGALVGATPADEARDRALTAATGSADQLFAVLGAFVLVAGLAALMVATSTFRIVFAQRTRQLALLRAVGAPRRELVRALVAEGALTGFAAGGVGSVVALGVGYLVPLVVDVSAPGWSPLALPVVVLVSVLVTVLAALVPARTVARVAPLEALRTAASPRETGTTTAVRVGVGAVLLAGAGLVVGSMFANGLTSTYRPGGRTEELLLSTVASGALVFGALLAWGPLLVGPVLRALGALPLGVVGRVAVRGVGGAPGRAAAVSAVVALGAGLLTGVLVSGDTVRGYLRADLAASFPADVEVTAKEGEPLPAGVVEALRDRPELGLVLAFRTVRVTWRCRAAGRASRCPMWTSGPCRPRPTWSPPRGRPPTSDRGGWCSPRPTRGSTRWASVTG</sequence>
<evidence type="ECO:0000256" key="1">
    <source>
        <dbReference type="ARBA" id="ARBA00004651"/>
    </source>
</evidence>
<evidence type="ECO:0000256" key="2">
    <source>
        <dbReference type="ARBA" id="ARBA00022475"/>
    </source>
</evidence>
<feature type="transmembrane region" description="Helical" evidence="8">
    <location>
        <begin position="262"/>
        <end position="286"/>
    </location>
</feature>
<feature type="compositionally biased region" description="Polar residues" evidence="7">
    <location>
        <begin position="568"/>
        <end position="578"/>
    </location>
</feature>
<feature type="transmembrane region" description="Helical" evidence="8">
    <location>
        <begin position="352"/>
        <end position="371"/>
    </location>
</feature>
<feature type="transmembrane region" description="Helical" evidence="8">
    <location>
        <begin position="306"/>
        <end position="331"/>
    </location>
</feature>
<evidence type="ECO:0000256" key="7">
    <source>
        <dbReference type="SAM" id="MobiDB-lite"/>
    </source>
</evidence>
<dbReference type="GO" id="GO:0022857">
    <property type="term" value="F:transmembrane transporter activity"/>
    <property type="evidence" value="ECO:0007669"/>
    <property type="project" value="TreeGrafter"/>
</dbReference>
<dbReference type="Proteomes" id="UP000239494">
    <property type="component" value="Unassembled WGS sequence"/>
</dbReference>
<dbReference type="AlphaFoldDB" id="A0A2T0T298"/>
<feature type="domain" description="ABC3 transporter permease C-terminal" evidence="9">
    <location>
        <begin position="221"/>
        <end position="333"/>
    </location>
</feature>
<evidence type="ECO:0000256" key="6">
    <source>
        <dbReference type="ARBA" id="ARBA00038076"/>
    </source>
</evidence>
<evidence type="ECO:0000256" key="5">
    <source>
        <dbReference type="ARBA" id="ARBA00023136"/>
    </source>
</evidence>
<feature type="compositionally biased region" description="Pro residues" evidence="7">
    <location>
        <begin position="541"/>
        <end position="552"/>
    </location>
</feature>
<name>A0A2T0T298_9PSEU</name>
<dbReference type="InterPro" id="IPR050250">
    <property type="entry name" value="Macrolide_Exporter_MacB"/>
</dbReference>
<keyword evidence="2" id="KW-1003">Cell membrane</keyword>
<protein>
    <submittedName>
        <fullName evidence="10">FtsX-like permease family protein</fullName>
    </submittedName>
</protein>
<dbReference type="Pfam" id="PF02687">
    <property type="entry name" value="FtsX"/>
    <property type="match status" value="1"/>
</dbReference>
<evidence type="ECO:0000259" key="9">
    <source>
        <dbReference type="Pfam" id="PF02687"/>
    </source>
</evidence>
<dbReference type="OrthoDB" id="3678397at2"/>
<evidence type="ECO:0000313" key="11">
    <source>
        <dbReference type="Proteomes" id="UP000239494"/>
    </source>
</evidence>
<comment type="subcellular location">
    <subcellularLocation>
        <location evidence="1">Cell membrane</location>
        <topology evidence="1">Multi-pass membrane protein</topology>
    </subcellularLocation>
</comment>
<keyword evidence="4 8" id="KW-1133">Transmembrane helix</keyword>
<keyword evidence="3 8" id="KW-0812">Transmembrane</keyword>